<accession>A0A8K0JCB1</accession>
<protein>
    <submittedName>
        <fullName evidence="2">Uncharacterized protein</fullName>
    </submittedName>
</protein>
<proteinExistence type="predicted"/>
<evidence type="ECO:0000313" key="2">
    <source>
        <dbReference type="EMBL" id="KAG5925971.1"/>
    </source>
</evidence>
<dbReference type="EMBL" id="SRPY01000320">
    <property type="protein sequence ID" value="KAG5925971.1"/>
    <property type="molecule type" value="Genomic_DNA"/>
</dbReference>
<reference evidence="2" key="1">
    <citation type="journal article" date="2020" name="bioRxiv">
        <title>Whole genome comparisons of ergot fungi reveals the divergence and evolution of species within the genus Claviceps are the result of varying mechanisms driving genome evolution and host range expansion.</title>
        <authorList>
            <person name="Wyka S.A."/>
            <person name="Mondo S.J."/>
            <person name="Liu M."/>
            <person name="Dettman J."/>
            <person name="Nalam V."/>
            <person name="Broders K.D."/>
        </authorList>
    </citation>
    <scope>NUCLEOTIDE SEQUENCE</scope>
    <source>
        <strain evidence="2">CCC 489</strain>
    </source>
</reference>
<organism evidence="2 3">
    <name type="scientific">Claviceps africana</name>
    <dbReference type="NCBI Taxonomy" id="83212"/>
    <lineage>
        <taxon>Eukaryota</taxon>
        <taxon>Fungi</taxon>
        <taxon>Dikarya</taxon>
        <taxon>Ascomycota</taxon>
        <taxon>Pezizomycotina</taxon>
        <taxon>Sordariomycetes</taxon>
        <taxon>Hypocreomycetidae</taxon>
        <taxon>Hypocreales</taxon>
        <taxon>Clavicipitaceae</taxon>
        <taxon>Claviceps</taxon>
    </lineage>
</organism>
<feature type="region of interest" description="Disordered" evidence="1">
    <location>
        <begin position="1"/>
        <end position="55"/>
    </location>
</feature>
<dbReference type="Proteomes" id="UP000811619">
    <property type="component" value="Unassembled WGS sequence"/>
</dbReference>
<feature type="compositionally biased region" description="Low complexity" evidence="1">
    <location>
        <begin position="16"/>
        <end position="52"/>
    </location>
</feature>
<dbReference type="OrthoDB" id="5243686at2759"/>
<dbReference type="AlphaFoldDB" id="A0A8K0JCB1"/>
<keyword evidence="3" id="KW-1185">Reference proteome</keyword>
<sequence>MSTTKSGAKHHKRGASKSAGRSSSTSHVSSASASASASAGTGTGTGAASTPSRVPPGEIPPVSFLFVVNEIVIDYDTPQTRHIGMPKDDWHNYLPPQRREQYAGEKQSEVLRFQAGRIERASSDLVRYYWMRRHLGEEGGILGQFVGQPAFYAQPYKRASVFSCNPLLPVIVAEDDVLVRPDATFHALHFLHARSVSQASYPFDYAPSVALPPAIAALGPPLKYVAGAAPTWVPSLVPSTYANPYRAGLSGGLGGELAIVLGLMAFHSARPSERGRCVDEVFLGKPSESSGLWKDYHWRTTSSPPGYPLSMQETPRGFLVHICFDPENPQGSTAQNLAVLEWQGPLVLG</sequence>
<comment type="caution">
    <text evidence="2">The sequence shown here is derived from an EMBL/GenBank/DDBJ whole genome shotgun (WGS) entry which is preliminary data.</text>
</comment>
<gene>
    <name evidence="2" type="ORF">E4U42_003774</name>
</gene>
<evidence type="ECO:0000256" key="1">
    <source>
        <dbReference type="SAM" id="MobiDB-lite"/>
    </source>
</evidence>
<name>A0A8K0JCB1_9HYPO</name>
<evidence type="ECO:0000313" key="3">
    <source>
        <dbReference type="Proteomes" id="UP000811619"/>
    </source>
</evidence>